<dbReference type="GO" id="GO:0009252">
    <property type="term" value="P:peptidoglycan biosynthetic process"/>
    <property type="evidence" value="ECO:0007669"/>
    <property type="project" value="UniProtKB-UniRule"/>
</dbReference>
<dbReference type="GO" id="GO:0008963">
    <property type="term" value="F:phospho-N-acetylmuramoyl-pentapeptide-transferase activity"/>
    <property type="evidence" value="ECO:0007669"/>
    <property type="project" value="UniProtKB-UniRule"/>
</dbReference>
<dbReference type="EMBL" id="MELK01000013">
    <property type="protein sequence ID" value="OFW59628.1"/>
    <property type="molecule type" value="Genomic_DNA"/>
</dbReference>
<dbReference type="GO" id="GO:0051992">
    <property type="term" value="F:UDP-N-acetylmuramoyl-L-alanyl-D-glutamyl-meso-2,6-diaminopimelyl-D-alanyl-D-alanine:undecaprenyl-phosphate transferase activity"/>
    <property type="evidence" value="ECO:0007669"/>
    <property type="project" value="RHEA"/>
</dbReference>
<feature type="transmembrane region" description="Helical" evidence="7">
    <location>
        <begin position="148"/>
        <end position="166"/>
    </location>
</feature>
<evidence type="ECO:0000256" key="3">
    <source>
        <dbReference type="ARBA" id="ARBA00022679"/>
    </source>
</evidence>
<dbReference type="InterPro" id="IPR003524">
    <property type="entry name" value="PNAcMuramoyl-5peptid_Trfase"/>
</dbReference>
<dbReference type="GO" id="GO:0071555">
    <property type="term" value="P:cell wall organization"/>
    <property type="evidence" value="ECO:0007669"/>
    <property type="project" value="UniProtKB-KW"/>
</dbReference>
<dbReference type="GO" id="GO:0005886">
    <property type="term" value="C:plasma membrane"/>
    <property type="evidence" value="ECO:0007669"/>
    <property type="project" value="UniProtKB-SubCell"/>
</dbReference>
<feature type="binding site" evidence="9">
    <location>
        <position position="165"/>
    </location>
    <ligand>
        <name>Mg(2+)</name>
        <dbReference type="ChEBI" id="CHEBI:18420"/>
    </ligand>
</feature>
<dbReference type="PANTHER" id="PTHR22926">
    <property type="entry name" value="PHOSPHO-N-ACETYLMURAMOYL-PENTAPEPTIDE-TRANSFERASE"/>
    <property type="match status" value="1"/>
</dbReference>
<keyword evidence="7 9" id="KW-0460">Magnesium</keyword>
<dbReference type="PANTHER" id="PTHR22926:SF5">
    <property type="entry name" value="PHOSPHO-N-ACETYLMURAMOYL-PENTAPEPTIDE-TRANSFERASE HOMOLOG"/>
    <property type="match status" value="1"/>
</dbReference>
<comment type="catalytic activity">
    <reaction evidence="7">
        <text>UDP-N-acetyl-alpha-D-muramoyl-L-alanyl-gamma-D-glutamyl-meso-2,6-diaminopimeloyl-D-alanyl-D-alanine + di-trans,octa-cis-undecaprenyl phosphate = di-trans,octa-cis-undecaprenyl diphospho-N-acetyl-alpha-D-muramoyl-L-alanyl-D-glutamyl-meso-2,6-diaminopimeloyl-D-alanyl-D-alanine + UMP</text>
        <dbReference type="Rhea" id="RHEA:28386"/>
        <dbReference type="ChEBI" id="CHEBI:57865"/>
        <dbReference type="ChEBI" id="CHEBI:60392"/>
        <dbReference type="ChEBI" id="CHEBI:61386"/>
        <dbReference type="ChEBI" id="CHEBI:61387"/>
        <dbReference type="EC" id="2.7.8.13"/>
    </reaction>
</comment>
<evidence type="ECO:0000256" key="4">
    <source>
        <dbReference type="ARBA" id="ARBA00022692"/>
    </source>
</evidence>
<dbReference type="GO" id="GO:0051301">
    <property type="term" value="P:cell division"/>
    <property type="evidence" value="ECO:0007669"/>
    <property type="project" value="UniProtKB-KW"/>
</dbReference>
<keyword evidence="7" id="KW-1003">Cell membrane</keyword>
<comment type="caution">
    <text evidence="10">The sequence shown here is derived from an EMBL/GenBank/DDBJ whole genome shotgun (WGS) entry which is preliminary data.</text>
</comment>
<comment type="similarity">
    <text evidence="2 7">Belongs to the glycosyltransferase 4 family. MraY subfamily.</text>
</comment>
<dbReference type="GO" id="GO:0046872">
    <property type="term" value="F:metal ion binding"/>
    <property type="evidence" value="ECO:0007669"/>
    <property type="project" value="UniProtKB-KW"/>
</dbReference>
<dbReference type="NCBIfam" id="TIGR00445">
    <property type="entry name" value="mraY"/>
    <property type="match status" value="1"/>
</dbReference>
<evidence type="ECO:0000313" key="11">
    <source>
        <dbReference type="Proteomes" id="UP000177876"/>
    </source>
</evidence>
<keyword evidence="7" id="KW-0573">Peptidoglycan synthesis</keyword>
<organism evidence="10 11">
    <name type="scientific">Candidatus Solincola sediminis</name>
    <dbReference type="NCBI Taxonomy" id="1797199"/>
    <lineage>
        <taxon>Bacteria</taxon>
        <taxon>Bacillati</taxon>
        <taxon>Actinomycetota</taxon>
        <taxon>Candidatus Geothermincolia</taxon>
        <taxon>Candidatus Geothermincolales</taxon>
        <taxon>Candidatus Geothermincolaceae</taxon>
        <taxon>Candidatus Solincola</taxon>
    </lineage>
</organism>
<evidence type="ECO:0000313" key="10">
    <source>
        <dbReference type="EMBL" id="OFW59628.1"/>
    </source>
</evidence>
<keyword evidence="7" id="KW-0132">Cell division</keyword>
<dbReference type="CDD" id="cd06852">
    <property type="entry name" value="GT_MraY"/>
    <property type="match status" value="1"/>
</dbReference>
<dbReference type="PROSITE" id="PS01347">
    <property type="entry name" value="MRAY_1"/>
    <property type="match status" value="1"/>
</dbReference>
<comment type="pathway">
    <text evidence="7">Cell wall biogenesis; peptidoglycan biosynthesis.</text>
</comment>
<keyword evidence="4 7" id="KW-0812">Transmembrane</keyword>
<evidence type="ECO:0000256" key="2">
    <source>
        <dbReference type="ARBA" id="ARBA00005583"/>
    </source>
</evidence>
<name>A0A1F2WRW6_9ACTN</name>
<evidence type="ECO:0000256" key="7">
    <source>
        <dbReference type="HAMAP-Rule" id="MF_00038"/>
    </source>
</evidence>
<keyword evidence="3 7" id="KW-0808">Transferase</keyword>
<proteinExistence type="inferred from homology"/>
<keyword evidence="7 9" id="KW-0479">Metal-binding</keyword>
<keyword evidence="7" id="KW-0133">Cell shape</keyword>
<dbReference type="Proteomes" id="UP000177876">
    <property type="component" value="Unassembled WGS sequence"/>
</dbReference>
<evidence type="ECO:0000256" key="8">
    <source>
        <dbReference type="NCBIfam" id="TIGR00445"/>
    </source>
</evidence>
<dbReference type="UniPathway" id="UPA00219"/>
<evidence type="ECO:0000256" key="1">
    <source>
        <dbReference type="ARBA" id="ARBA00004141"/>
    </source>
</evidence>
<comment type="subcellular location">
    <subcellularLocation>
        <location evidence="7">Cell membrane</location>
        <topology evidence="7">Multi-pass membrane protein</topology>
    </subcellularLocation>
    <subcellularLocation>
        <location evidence="1">Membrane</location>
        <topology evidence="1">Multi-pass membrane protein</topology>
    </subcellularLocation>
</comment>
<sequence>MGALLISLVICIFGMPWLIKWLRKRGIGQFIREDGPRAHLAKRGTPTMGGILIIISALIGFMLMSVKPQAGTGFALAFVLLGCGLLGFADDYTKLRYSRSLGIKARTKIFWQLVISIALAYLATQQFGVSTKLYFFRTDSFSIELGPFYYLLVFLMIIGTTNAVNLTDGLDGLASGTGALVMTAYILIAFTQFRNHQFLYHHVRAALDIAIFSGAVMGSCIGFLWWNAPPAQIFMGDTGSMALGGALAAVAILSKTELLLLILGGLFALEALSVMIQVAVFKMTRKRVFRMAPLHHHFELKGWSEETTLIRFWIVAGFMVGIGFIFFYINYVGRI</sequence>
<comment type="cofactor">
    <cofactor evidence="7 9">
        <name>Mg(2+)</name>
        <dbReference type="ChEBI" id="CHEBI:18420"/>
    </cofactor>
</comment>
<feature type="binding site" evidence="9">
    <location>
        <position position="237"/>
    </location>
    <ligand>
        <name>Mg(2+)</name>
        <dbReference type="ChEBI" id="CHEBI:18420"/>
    </ligand>
</feature>
<comment type="function">
    <text evidence="7">Catalyzes the initial step of the lipid cycle reactions in the biosynthesis of the cell wall peptidoglycan: transfers peptidoglycan precursor phospho-MurNAc-pentapeptide from UDP-MurNAc-pentapeptide onto the lipid carrier undecaprenyl phosphate, yielding undecaprenyl-pyrophosphoryl-MurNAc-pentapeptide, known as lipid I.</text>
</comment>
<dbReference type="HAMAP" id="MF_00038">
    <property type="entry name" value="MraY"/>
    <property type="match status" value="1"/>
</dbReference>
<evidence type="ECO:0000256" key="5">
    <source>
        <dbReference type="ARBA" id="ARBA00022989"/>
    </source>
</evidence>
<keyword evidence="7" id="KW-0131">Cell cycle</keyword>
<dbReference type="Pfam" id="PF00953">
    <property type="entry name" value="Glycos_transf_4"/>
    <property type="match status" value="1"/>
</dbReference>
<feature type="transmembrane region" description="Helical" evidence="7">
    <location>
        <begin position="109"/>
        <end position="128"/>
    </location>
</feature>
<dbReference type="Pfam" id="PF10555">
    <property type="entry name" value="MraY_sig1"/>
    <property type="match status" value="1"/>
</dbReference>
<keyword evidence="5 7" id="KW-1133">Transmembrane helix</keyword>
<evidence type="ECO:0000256" key="9">
    <source>
        <dbReference type="PIRSR" id="PIRSR600715-1"/>
    </source>
</evidence>
<dbReference type="EC" id="2.7.8.13" evidence="7 8"/>
<feature type="transmembrane region" description="Helical" evidence="7">
    <location>
        <begin position="259"/>
        <end position="281"/>
    </location>
</feature>
<dbReference type="AlphaFoldDB" id="A0A1F2WRW6"/>
<protein>
    <recommendedName>
        <fullName evidence="7 8">Phospho-N-acetylmuramoyl-pentapeptide-transferase</fullName>
        <ecNumber evidence="7 8">2.7.8.13</ecNumber>
    </recommendedName>
    <alternativeName>
        <fullName evidence="7">UDP-MurNAc-pentapeptide phosphotransferase</fullName>
    </alternativeName>
</protein>
<feature type="transmembrane region" description="Helical" evidence="7">
    <location>
        <begin position="70"/>
        <end position="89"/>
    </location>
</feature>
<feature type="transmembrane region" description="Helical" evidence="7">
    <location>
        <begin position="205"/>
        <end position="226"/>
    </location>
</feature>
<dbReference type="InterPro" id="IPR018480">
    <property type="entry name" value="PNAcMuramoyl-5peptid_Trfase_CS"/>
</dbReference>
<dbReference type="InterPro" id="IPR000715">
    <property type="entry name" value="Glycosyl_transferase_4"/>
</dbReference>
<feature type="transmembrane region" description="Helical" evidence="7">
    <location>
        <begin position="309"/>
        <end position="329"/>
    </location>
</feature>
<feature type="transmembrane region" description="Helical" evidence="7">
    <location>
        <begin position="44"/>
        <end position="64"/>
    </location>
</feature>
<evidence type="ECO:0000256" key="6">
    <source>
        <dbReference type="ARBA" id="ARBA00023136"/>
    </source>
</evidence>
<dbReference type="GO" id="GO:0008360">
    <property type="term" value="P:regulation of cell shape"/>
    <property type="evidence" value="ECO:0007669"/>
    <property type="project" value="UniProtKB-KW"/>
</dbReference>
<feature type="transmembrane region" description="Helical" evidence="7">
    <location>
        <begin position="6"/>
        <end position="23"/>
    </location>
</feature>
<keyword evidence="6 7" id="KW-0472">Membrane</keyword>
<dbReference type="STRING" id="1797197.A2Y75_01310"/>
<gene>
    <name evidence="7" type="primary">mraY</name>
    <name evidence="10" type="ORF">A2Y75_01310</name>
</gene>
<reference evidence="10 11" key="1">
    <citation type="journal article" date="2016" name="Nat. Commun.">
        <title>Thousands of microbial genomes shed light on interconnected biogeochemical processes in an aquifer system.</title>
        <authorList>
            <person name="Anantharaman K."/>
            <person name="Brown C.T."/>
            <person name="Hug L.A."/>
            <person name="Sharon I."/>
            <person name="Castelle C.J."/>
            <person name="Probst A.J."/>
            <person name="Thomas B.C."/>
            <person name="Singh A."/>
            <person name="Wilkins M.J."/>
            <person name="Karaoz U."/>
            <person name="Brodie E.L."/>
            <person name="Williams K.H."/>
            <person name="Hubbard S.S."/>
            <person name="Banfield J.F."/>
        </authorList>
    </citation>
    <scope>NUCLEOTIDE SEQUENCE [LARGE SCALE GENOMIC DNA]</scope>
</reference>
<feature type="transmembrane region" description="Helical" evidence="7">
    <location>
        <begin position="173"/>
        <end position="193"/>
    </location>
</feature>
<dbReference type="PROSITE" id="PS01348">
    <property type="entry name" value="MRAY_2"/>
    <property type="match status" value="1"/>
</dbReference>
<accession>A0A1F2WRW6</accession>
<keyword evidence="7" id="KW-0961">Cell wall biogenesis/degradation</keyword>